<comment type="caution">
    <text evidence="1">The sequence shown here is derived from an EMBL/GenBank/DDBJ whole genome shotgun (WGS) entry which is preliminary data.</text>
</comment>
<evidence type="ECO:0000313" key="2">
    <source>
        <dbReference type="Proteomes" id="UP000265520"/>
    </source>
</evidence>
<name>A0A392W7D5_9FABA</name>
<feature type="non-terminal residue" evidence="1">
    <location>
        <position position="1"/>
    </location>
</feature>
<sequence length="35" mass="3898">CNPSIIPPPLQVDVEYCYHRLSRLMPSILTTVSPG</sequence>
<reference evidence="1 2" key="1">
    <citation type="journal article" date="2018" name="Front. Plant Sci.">
        <title>Red Clover (Trifolium pratense) and Zigzag Clover (T. medium) - A Picture of Genomic Similarities and Differences.</title>
        <authorList>
            <person name="Dluhosova J."/>
            <person name="Istvanek J."/>
            <person name="Nedelnik J."/>
            <person name="Repkova J."/>
        </authorList>
    </citation>
    <scope>NUCLEOTIDE SEQUENCE [LARGE SCALE GENOMIC DNA]</scope>
    <source>
        <strain evidence="2">cv. 10/8</strain>
        <tissue evidence="1">Leaf</tissue>
    </source>
</reference>
<dbReference type="AlphaFoldDB" id="A0A392W7D5"/>
<dbReference type="EMBL" id="LXQA011417826">
    <property type="protein sequence ID" value="MCI96554.1"/>
    <property type="molecule type" value="Genomic_DNA"/>
</dbReference>
<proteinExistence type="predicted"/>
<evidence type="ECO:0000313" key="1">
    <source>
        <dbReference type="EMBL" id="MCI96554.1"/>
    </source>
</evidence>
<dbReference type="Proteomes" id="UP000265520">
    <property type="component" value="Unassembled WGS sequence"/>
</dbReference>
<organism evidence="1 2">
    <name type="scientific">Trifolium medium</name>
    <dbReference type="NCBI Taxonomy" id="97028"/>
    <lineage>
        <taxon>Eukaryota</taxon>
        <taxon>Viridiplantae</taxon>
        <taxon>Streptophyta</taxon>
        <taxon>Embryophyta</taxon>
        <taxon>Tracheophyta</taxon>
        <taxon>Spermatophyta</taxon>
        <taxon>Magnoliopsida</taxon>
        <taxon>eudicotyledons</taxon>
        <taxon>Gunneridae</taxon>
        <taxon>Pentapetalae</taxon>
        <taxon>rosids</taxon>
        <taxon>fabids</taxon>
        <taxon>Fabales</taxon>
        <taxon>Fabaceae</taxon>
        <taxon>Papilionoideae</taxon>
        <taxon>50 kb inversion clade</taxon>
        <taxon>NPAAA clade</taxon>
        <taxon>Hologalegina</taxon>
        <taxon>IRL clade</taxon>
        <taxon>Trifolieae</taxon>
        <taxon>Trifolium</taxon>
    </lineage>
</organism>
<protein>
    <submittedName>
        <fullName evidence="1">Uncharacterized protein</fullName>
    </submittedName>
</protein>
<keyword evidence="2" id="KW-1185">Reference proteome</keyword>
<accession>A0A392W7D5</accession>